<organism evidence="1 2">
    <name type="scientific">Selenihalanaerobacter shriftii</name>
    <dbReference type="NCBI Taxonomy" id="142842"/>
    <lineage>
        <taxon>Bacteria</taxon>
        <taxon>Bacillati</taxon>
        <taxon>Bacillota</taxon>
        <taxon>Clostridia</taxon>
        <taxon>Halanaerobiales</taxon>
        <taxon>Halobacteroidaceae</taxon>
        <taxon>Selenihalanaerobacter</taxon>
    </lineage>
</organism>
<protein>
    <submittedName>
        <fullName evidence="1">Uncharacterized protein</fullName>
    </submittedName>
</protein>
<evidence type="ECO:0000313" key="1">
    <source>
        <dbReference type="EMBL" id="SJZ32586.1"/>
    </source>
</evidence>
<dbReference type="STRING" id="142842.SAMN02745118_00342"/>
<name>A0A1T4JQX9_9FIRM</name>
<evidence type="ECO:0000313" key="2">
    <source>
        <dbReference type="Proteomes" id="UP000190625"/>
    </source>
</evidence>
<dbReference type="RefSeq" id="WP_078808868.1">
    <property type="nucleotide sequence ID" value="NZ_FUWM01000004.1"/>
</dbReference>
<sequence length="291" mass="33376">MLIGILMNSVFKKDKVKLLLILFFLGMYILCTSPVNAAADIRVTSQQIRFDVKTKPTADISANHKIRFERRKERKFDSKSIYYIVNELQDNRGNSISPKYLRAKMSGWSDYHALDNFIKFLDDDDLKSTVKFKLAKEAWWKVPSGTYKGWLESGKSPAIRVIVHIRSYTNVSVYPDNVEINATSGPGIYKPEEKARLKVEANHHNWLLNINTEPLIYQGDSDDEAKILPKNILLALGDSEYSYNKMDEKMIINGSNYRRGINTDISLKVKVGWKHTAGTYKGKINFTLTNR</sequence>
<gene>
    <name evidence="1" type="ORF">SAMN02745118_00342</name>
</gene>
<reference evidence="2" key="1">
    <citation type="submission" date="2017-02" db="EMBL/GenBank/DDBJ databases">
        <authorList>
            <person name="Varghese N."/>
            <person name="Submissions S."/>
        </authorList>
    </citation>
    <scope>NUCLEOTIDE SEQUENCE [LARGE SCALE GENOMIC DNA]</scope>
    <source>
        <strain evidence="2">ATCC BAA-73</strain>
    </source>
</reference>
<accession>A0A1T4JQX9</accession>
<proteinExistence type="predicted"/>
<dbReference type="AlphaFoldDB" id="A0A1T4JQX9"/>
<dbReference type="Proteomes" id="UP000190625">
    <property type="component" value="Unassembled WGS sequence"/>
</dbReference>
<dbReference type="EMBL" id="FUWM01000004">
    <property type="protein sequence ID" value="SJZ32586.1"/>
    <property type="molecule type" value="Genomic_DNA"/>
</dbReference>
<keyword evidence="2" id="KW-1185">Reference proteome</keyword>